<dbReference type="InterPro" id="IPR039426">
    <property type="entry name" value="TonB-dep_rcpt-like"/>
</dbReference>
<dbReference type="AlphaFoldDB" id="A0A7K1GLY4"/>
<keyword evidence="9" id="KW-1133">Transmembrane helix</keyword>
<dbReference type="Gene3D" id="2.170.130.10">
    <property type="entry name" value="TonB-dependent receptor, plug domain"/>
    <property type="match status" value="1"/>
</dbReference>
<keyword evidence="12" id="KW-1185">Reference proteome</keyword>
<comment type="similarity">
    <text evidence="8">Belongs to the TonB-dependent receptor family.</text>
</comment>
<dbReference type="Gene3D" id="2.60.40.1120">
    <property type="entry name" value="Carboxypeptidase-like, regulatory domain"/>
    <property type="match status" value="1"/>
</dbReference>
<comment type="caution">
    <text evidence="11">The sequence shown here is derived from an EMBL/GenBank/DDBJ whole genome shotgun (WGS) entry which is preliminary data.</text>
</comment>
<evidence type="ECO:0000256" key="4">
    <source>
        <dbReference type="ARBA" id="ARBA00022692"/>
    </source>
</evidence>
<evidence type="ECO:0000256" key="2">
    <source>
        <dbReference type="ARBA" id="ARBA00022448"/>
    </source>
</evidence>
<dbReference type="GO" id="GO:0009279">
    <property type="term" value="C:cell outer membrane"/>
    <property type="evidence" value="ECO:0007669"/>
    <property type="project" value="UniProtKB-SubCell"/>
</dbReference>
<dbReference type="PROSITE" id="PS52016">
    <property type="entry name" value="TONB_DEPENDENT_REC_3"/>
    <property type="match status" value="1"/>
</dbReference>
<keyword evidence="4 8" id="KW-0812">Transmembrane</keyword>
<keyword evidence="5" id="KW-0732">Signal</keyword>
<sequence length="829" mass="93789">MWSFLDNGLQNKNKQSKVIYHWFKLLLISCVFGVMSINSYAGEDHKRGIEGQVTYANKQPVGYATVFIRELNKSVLTNEEGRFYLTGLPYGTYEVEINSLEIQPIKQTVVFSSTSKNLIITATAAKGVNLEEMVIDVQTDKKRIESSGFAVNVINTKDVALQSIQTNELLDRTAGVKIRQDGGLGSRVNYNLNGLSGRAIKIFIDGIPSSNYGSSFSLNSISPSAIERIEVYKGVVPTYLSDDALGGAINIVLKQKQTNTLNVSGGYGSFGTHQYNVNGSYRADNGFTFSGTGFFNYSKNNYRVNGPQIRFVDGSTGAISYPENGAKRFHDAYQSQGGKFDIGFTDVKWADKFLIGGVVSSREKQIQHGSTMQKVYGDRLTKQHSFIGSLQYLKKDLLIEGLDVRLDATYSNLTRQIVDTVGMMYDWSGKPMRDKQGNIIYYNNGAEASADKSLQKYIDKTTALRANIAYEFLPNHTISANYFYTFFLRDSSDELQPKQLQQLVNTRDLNKSILSFNYENALFDNRLRMNIFYKKYYQKAISKEPYQLSGPGKVAYAVRQLDNVVDHNGYGASFSYKVWDKLYLLGSAEKAIRMPSEGELFGNNADNVLSAFNLKPEESTNFNIGFQAGPFEFKHHRIGLNATYFKRDTKGMIREAIDQRGNYTRHENLEKVLSTGIDVELNYSFKDKVFLTASVSKFNVLFNTPFDAEGVPYHYYKLQIRNEPSLKMNANLSYQFKDIIQKGSRLRLYYNVYYVEEFLKDWSNVGGTNLATIPTQYPNDMGLSYQFPSNKTTMSFDAKNILNQDIYDNFGLQKPGRAFYIKVTHSFFN</sequence>
<dbReference type="Gene3D" id="2.40.170.20">
    <property type="entry name" value="TonB-dependent receptor, beta-barrel domain"/>
    <property type="match status" value="1"/>
</dbReference>
<proteinExistence type="inferred from homology"/>
<reference evidence="11 12" key="1">
    <citation type="journal article" date="2006" name="Int. J. Syst. Evol. Microbiol.">
        <title>Myroides pelagicus sp. nov., isolated from seawater in Thailand.</title>
        <authorList>
            <person name="Yoon J."/>
            <person name="Maneerat S."/>
            <person name="Kawai F."/>
            <person name="Yokota A."/>
        </authorList>
    </citation>
    <scope>NUCLEOTIDE SEQUENCE [LARGE SCALE GENOMIC DNA]</scope>
    <source>
        <strain evidence="11 12">SM1T</strain>
    </source>
</reference>
<evidence type="ECO:0000256" key="1">
    <source>
        <dbReference type="ARBA" id="ARBA00004571"/>
    </source>
</evidence>
<evidence type="ECO:0000313" key="12">
    <source>
        <dbReference type="Proteomes" id="UP000488936"/>
    </source>
</evidence>
<comment type="subcellular location">
    <subcellularLocation>
        <location evidence="1 8">Cell outer membrane</location>
        <topology evidence="1 8">Multi-pass membrane protein</topology>
    </subcellularLocation>
</comment>
<evidence type="ECO:0000256" key="9">
    <source>
        <dbReference type="SAM" id="Phobius"/>
    </source>
</evidence>
<dbReference type="GO" id="GO:0044718">
    <property type="term" value="P:siderophore transmembrane transport"/>
    <property type="evidence" value="ECO:0007669"/>
    <property type="project" value="TreeGrafter"/>
</dbReference>
<keyword evidence="7 8" id="KW-0998">Cell outer membrane</keyword>
<evidence type="ECO:0000256" key="3">
    <source>
        <dbReference type="ARBA" id="ARBA00022452"/>
    </source>
</evidence>
<dbReference type="InterPro" id="IPR012910">
    <property type="entry name" value="Plug_dom"/>
</dbReference>
<protein>
    <submittedName>
        <fullName evidence="11">TonB-dependent receptor plug domain-containing protein</fullName>
    </submittedName>
</protein>
<accession>A0A7K1GLY4</accession>
<dbReference type="OrthoDB" id="9812892at2"/>
<feature type="domain" description="TonB-dependent receptor plug" evidence="10">
    <location>
        <begin position="146"/>
        <end position="248"/>
    </location>
</feature>
<evidence type="ECO:0000256" key="6">
    <source>
        <dbReference type="ARBA" id="ARBA00023136"/>
    </source>
</evidence>
<evidence type="ECO:0000256" key="7">
    <source>
        <dbReference type="ARBA" id="ARBA00023237"/>
    </source>
</evidence>
<dbReference type="InterPro" id="IPR037066">
    <property type="entry name" value="Plug_dom_sf"/>
</dbReference>
<dbReference type="PANTHER" id="PTHR30069">
    <property type="entry name" value="TONB-DEPENDENT OUTER MEMBRANE RECEPTOR"/>
    <property type="match status" value="1"/>
</dbReference>
<keyword evidence="11" id="KW-0675">Receptor</keyword>
<dbReference type="SUPFAM" id="SSF56935">
    <property type="entry name" value="Porins"/>
    <property type="match status" value="1"/>
</dbReference>
<keyword evidence="2 8" id="KW-0813">Transport</keyword>
<evidence type="ECO:0000313" key="11">
    <source>
        <dbReference type="EMBL" id="MTH29244.1"/>
    </source>
</evidence>
<keyword evidence="6 8" id="KW-0472">Membrane</keyword>
<dbReference type="GO" id="GO:0015344">
    <property type="term" value="F:siderophore uptake transmembrane transporter activity"/>
    <property type="evidence" value="ECO:0007669"/>
    <property type="project" value="TreeGrafter"/>
</dbReference>
<gene>
    <name evidence="11" type="ORF">GJV77_04820</name>
</gene>
<dbReference type="InterPro" id="IPR036942">
    <property type="entry name" value="Beta-barrel_TonB_sf"/>
</dbReference>
<name>A0A7K1GLY4_9FLAO</name>
<dbReference type="SUPFAM" id="SSF49464">
    <property type="entry name" value="Carboxypeptidase regulatory domain-like"/>
    <property type="match status" value="1"/>
</dbReference>
<dbReference type="Proteomes" id="UP000488936">
    <property type="component" value="Unassembled WGS sequence"/>
</dbReference>
<evidence type="ECO:0000256" key="5">
    <source>
        <dbReference type="ARBA" id="ARBA00022729"/>
    </source>
</evidence>
<evidence type="ECO:0000256" key="8">
    <source>
        <dbReference type="PROSITE-ProRule" id="PRU01360"/>
    </source>
</evidence>
<organism evidence="11 12">
    <name type="scientific">Myroides pelagicus</name>
    <dbReference type="NCBI Taxonomy" id="270914"/>
    <lineage>
        <taxon>Bacteria</taxon>
        <taxon>Pseudomonadati</taxon>
        <taxon>Bacteroidota</taxon>
        <taxon>Flavobacteriia</taxon>
        <taxon>Flavobacteriales</taxon>
        <taxon>Flavobacteriaceae</taxon>
        <taxon>Myroides</taxon>
    </lineage>
</organism>
<dbReference type="Pfam" id="PF07715">
    <property type="entry name" value="Plug"/>
    <property type="match status" value="1"/>
</dbReference>
<dbReference type="Pfam" id="PF13715">
    <property type="entry name" value="CarbopepD_reg_2"/>
    <property type="match status" value="1"/>
</dbReference>
<dbReference type="InterPro" id="IPR008969">
    <property type="entry name" value="CarboxyPept-like_regulatory"/>
</dbReference>
<keyword evidence="3 8" id="KW-1134">Transmembrane beta strand</keyword>
<dbReference type="EMBL" id="WMJY01000007">
    <property type="protein sequence ID" value="MTH29244.1"/>
    <property type="molecule type" value="Genomic_DNA"/>
</dbReference>
<dbReference type="PANTHER" id="PTHR30069:SF29">
    <property type="entry name" value="HEMOGLOBIN AND HEMOGLOBIN-HAPTOGLOBIN-BINDING PROTEIN 1-RELATED"/>
    <property type="match status" value="1"/>
</dbReference>
<evidence type="ECO:0000259" key="10">
    <source>
        <dbReference type="Pfam" id="PF07715"/>
    </source>
</evidence>
<feature type="transmembrane region" description="Helical" evidence="9">
    <location>
        <begin position="21"/>
        <end position="41"/>
    </location>
</feature>